<dbReference type="EMBL" id="JARKIE010000115">
    <property type="protein sequence ID" value="KAJ7681693.1"/>
    <property type="molecule type" value="Genomic_DNA"/>
</dbReference>
<reference evidence="2" key="1">
    <citation type="submission" date="2023-03" db="EMBL/GenBank/DDBJ databases">
        <title>Massive genome expansion in bonnet fungi (Mycena s.s.) driven by repeated elements and novel gene families across ecological guilds.</title>
        <authorList>
            <consortium name="Lawrence Berkeley National Laboratory"/>
            <person name="Harder C.B."/>
            <person name="Miyauchi S."/>
            <person name="Viragh M."/>
            <person name="Kuo A."/>
            <person name="Thoen E."/>
            <person name="Andreopoulos B."/>
            <person name="Lu D."/>
            <person name="Skrede I."/>
            <person name="Drula E."/>
            <person name="Henrissat B."/>
            <person name="Morin E."/>
            <person name="Kohler A."/>
            <person name="Barry K."/>
            <person name="LaButti K."/>
            <person name="Morin E."/>
            <person name="Salamov A."/>
            <person name="Lipzen A."/>
            <person name="Mereny Z."/>
            <person name="Hegedus B."/>
            <person name="Baldrian P."/>
            <person name="Stursova M."/>
            <person name="Weitz H."/>
            <person name="Taylor A."/>
            <person name="Grigoriev I.V."/>
            <person name="Nagy L.G."/>
            <person name="Martin F."/>
            <person name="Kauserud H."/>
        </authorList>
    </citation>
    <scope>NUCLEOTIDE SEQUENCE</scope>
    <source>
        <strain evidence="2">CBHHK067</strain>
    </source>
</reference>
<accession>A0AAD7GA17</accession>
<feature type="region of interest" description="Disordered" evidence="1">
    <location>
        <begin position="127"/>
        <end position="206"/>
    </location>
</feature>
<feature type="compositionally biased region" description="Basic and acidic residues" evidence="1">
    <location>
        <begin position="182"/>
        <end position="192"/>
    </location>
</feature>
<sequence length="206" mass="22074">MCADASDWLLILQRTVQLRIHWTDVQFGGTHSLVITPLIPGAFFLDFITVQSPTAFFLRKANVAPPPSLTSSIGISPTFTQPLSPTVSGSGMPLLMGCARELLPVSALQVLFAYPLSGSRSMREAAVSLGTTAQTGRSDSPSRSVTPFTVYRDAEPSGSTGTGESQPSMVRTNQGKPRKGQRRAEAMVRVEEQEAAMTAPPAHTDR</sequence>
<feature type="compositionally biased region" description="Polar residues" evidence="1">
    <location>
        <begin position="129"/>
        <end position="147"/>
    </location>
</feature>
<evidence type="ECO:0000313" key="3">
    <source>
        <dbReference type="Proteomes" id="UP001221757"/>
    </source>
</evidence>
<keyword evidence="3" id="KW-1185">Reference proteome</keyword>
<feature type="compositionally biased region" description="Polar residues" evidence="1">
    <location>
        <begin position="157"/>
        <end position="175"/>
    </location>
</feature>
<protein>
    <submittedName>
        <fullName evidence="2">Uncharacterized protein</fullName>
    </submittedName>
</protein>
<evidence type="ECO:0000313" key="2">
    <source>
        <dbReference type="EMBL" id="KAJ7681693.1"/>
    </source>
</evidence>
<comment type="caution">
    <text evidence="2">The sequence shown here is derived from an EMBL/GenBank/DDBJ whole genome shotgun (WGS) entry which is preliminary data.</text>
</comment>
<proteinExistence type="predicted"/>
<gene>
    <name evidence="2" type="ORF">B0H17DRAFT_1138291</name>
</gene>
<name>A0AAD7GA17_MYCRO</name>
<organism evidence="2 3">
    <name type="scientific">Mycena rosella</name>
    <name type="common">Pink bonnet</name>
    <name type="synonym">Agaricus rosellus</name>
    <dbReference type="NCBI Taxonomy" id="1033263"/>
    <lineage>
        <taxon>Eukaryota</taxon>
        <taxon>Fungi</taxon>
        <taxon>Dikarya</taxon>
        <taxon>Basidiomycota</taxon>
        <taxon>Agaricomycotina</taxon>
        <taxon>Agaricomycetes</taxon>
        <taxon>Agaricomycetidae</taxon>
        <taxon>Agaricales</taxon>
        <taxon>Marasmiineae</taxon>
        <taxon>Mycenaceae</taxon>
        <taxon>Mycena</taxon>
    </lineage>
</organism>
<dbReference type="AlphaFoldDB" id="A0AAD7GA17"/>
<evidence type="ECO:0000256" key="1">
    <source>
        <dbReference type="SAM" id="MobiDB-lite"/>
    </source>
</evidence>
<dbReference type="Proteomes" id="UP001221757">
    <property type="component" value="Unassembled WGS sequence"/>
</dbReference>